<evidence type="ECO:0000313" key="3">
    <source>
        <dbReference type="Proteomes" id="UP000070501"/>
    </source>
</evidence>
<reference evidence="3" key="1">
    <citation type="submission" date="2016-02" db="EMBL/GenBank/DDBJ databases">
        <title>Draft genome sequence of Microdochium bolleyi, a fungal endophyte of beachgrass.</title>
        <authorList>
            <consortium name="DOE Joint Genome Institute"/>
            <person name="David A.S."/>
            <person name="May G."/>
            <person name="Haridas S."/>
            <person name="Lim J."/>
            <person name="Wang M."/>
            <person name="Labutti K."/>
            <person name="Lipzen A."/>
            <person name="Barry K."/>
            <person name="Grigoriev I.V."/>
        </authorList>
    </citation>
    <scope>NUCLEOTIDE SEQUENCE [LARGE SCALE GENOMIC DNA]</scope>
    <source>
        <strain evidence="3">J235TASD1</strain>
    </source>
</reference>
<dbReference type="AlphaFoldDB" id="A0A136JCW4"/>
<accession>A0A136JCW4</accession>
<keyword evidence="1" id="KW-0732">Signal</keyword>
<feature type="chain" id="PRO_5007293661" description="Extracellular membrane protein CFEM domain-containing protein" evidence="1">
    <location>
        <begin position="20"/>
        <end position="85"/>
    </location>
</feature>
<evidence type="ECO:0008006" key="4">
    <source>
        <dbReference type="Google" id="ProtNLM"/>
    </source>
</evidence>
<organism evidence="2 3">
    <name type="scientific">Microdochium bolleyi</name>
    <dbReference type="NCBI Taxonomy" id="196109"/>
    <lineage>
        <taxon>Eukaryota</taxon>
        <taxon>Fungi</taxon>
        <taxon>Dikarya</taxon>
        <taxon>Ascomycota</taxon>
        <taxon>Pezizomycotina</taxon>
        <taxon>Sordariomycetes</taxon>
        <taxon>Xylariomycetidae</taxon>
        <taxon>Xylariales</taxon>
        <taxon>Microdochiaceae</taxon>
        <taxon>Microdochium</taxon>
    </lineage>
</organism>
<dbReference type="Proteomes" id="UP000070501">
    <property type="component" value="Unassembled WGS sequence"/>
</dbReference>
<sequence length="85" mass="9393">MVRLAVFAIIFAAVTSVAADGWCQCLYADGSHCCVRQYGINKICQQLCLDAGNSDHKCNAGGKWADVSSWNAEFRRSCTDWDIQK</sequence>
<dbReference type="InParanoid" id="A0A136JCW4"/>
<feature type="signal peptide" evidence="1">
    <location>
        <begin position="1"/>
        <end position="19"/>
    </location>
</feature>
<keyword evidence="3" id="KW-1185">Reference proteome</keyword>
<gene>
    <name evidence="2" type="ORF">Micbo1qcDRAFT_200434</name>
</gene>
<evidence type="ECO:0000256" key="1">
    <source>
        <dbReference type="SAM" id="SignalP"/>
    </source>
</evidence>
<dbReference type="OrthoDB" id="2818448at2759"/>
<name>A0A136JCW4_9PEZI</name>
<proteinExistence type="predicted"/>
<evidence type="ECO:0000313" key="2">
    <source>
        <dbReference type="EMBL" id="KXJ94977.1"/>
    </source>
</evidence>
<dbReference type="EMBL" id="KQ964246">
    <property type="protein sequence ID" value="KXJ94977.1"/>
    <property type="molecule type" value="Genomic_DNA"/>
</dbReference>
<protein>
    <recommendedName>
        <fullName evidence="4">Extracellular membrane protein CFEM domain-containing protein</fullName>
    </recommendedName>
</protein>